<keyword evidence="5 19" id="KW-0819">tRNA processing</keyword>
<comment type="catalytic activity">
    <reaction evidence="17">
        <text>5,6-dihydrouridine(47) in tRNA + NADP(+) = uridine(47) in tRNA + NADPH + H(+)</text>
        <dbReference type="Rhea" id="RHEA:53360"/>
        <dbReference type="Rhea" id="RHEA-COMP:13539"/>
        <dbReference type="Rhea" id="RHEA-COMP:13540"/>
        <dbReference type="ChEBI" id="CHEBI:15378"/>
        <dbReference type="ChEBI" id="CHEBI:57783"/>
        <dbReference type="ChEBI" id="CHEBI:58349"/>
        <dbReference type="ChEBI" id="CHEBI:65315"/>
        <dbReference type="ChEBI" id="CHEBI:74443"/>
        <dbReference type="EC" id="1.3.1.89"/>
    </reaction>
    <physiologicalReaction direction="right-to-left" evidence="17">
        <dbReference type="Rhea" id="RHEA:53362"/>
    </physiologicalReaction>
</comment>
<evidence type="ECO:0000256" key="20">
    <source>
        <dbReference type="SAM" id="MobiDB-lite"/>
    </source>
</evidence>
<comment type="catalytic activity">
    <reaction evidence="15">
        <text>a 5,6-dihydrouridine in mRNA + NAD(+) = a uridine in mRNA + NADH + H(+)</text>
        <dbReference type="Rhea" id="RHEA:69851"/>
        <dbReference type="Rhea" id="RHEA-COMP:14658"/>
        <dbReference type="Rhea" id="RHEA-COMP:17789"/>
        <dbReference type="ChEBI" id="CHEBI:15378"/>
        <dbReference type="ChEBI" id="CHEBI:57540"/>
        <dbReference type="ChEBI" id="CHEBI:57945"/>
        <dbReference type="ChEBI" id="CHEBI:65315"/>
        <dbReference type="ChEBI" id="CHEBI:74443"/>
    </reaction>
    <physiologicalReaction direction="right-to-left" evidence="15">
        <dbReference type="Rhea" id="RHEA:69853"/>
    </physiologicalReaction>
</comment>
<keyword evidence="7" id="KW-0677">Repeat</keyword>
<evidence type="ECO:0000256" key="13">
    <source>
        <dbReference type="ARBA" id="ARBA00045365"/>
    </source>
</evidence>
<evidence type="ECO:0000256" key="10">
    <source>
        <dbReference type="ARBA" id="ARBA00022857"/>
    </source>
</evidence>
<evidence type="ECO:0000256" key="8">
    <source>
        <dbReference type="ARBA" id="ARBA00022771"/>
    </source>
</evidence>
<evidence type="ECO:0000256" key="5">
    <source>
        <dbReference type="ARBA" id="ARBA00022694"/>
    </source>
</evidence>
<gene>
    <name evidence="22" type="primary">dus3l</name>
    <name evidence="22" type="ORF">NPIL_200621</name>
</gene>
<dbReference type="InterPro" id="IPR018517">
    <property type="entry name" value="tRNA_hU_synthase_CS"/>
</dbReference>
<evidence type="ECO:0000256" key="4">
    <source>
        <dbReference type="ARBA" id="ARBA00022664"/>
    </source>
</evidence>
<dbReference type="SUPFAM" id="SSF51395">
    <property type="entry name" value="FMN-linked oxidoreductases"/>
    <property type="match status" value="1"/>
</dbReference>
<feature type="zinc finger region" description="C3H1-type" evidence="18">
    <location>
        <begin position="71"/>
        <end position="99"/>
    </location>
</feature>
<comment type="caution">
    <text evidence="22">The sequence shown here is derived from an EMBL/GenBank/DDBJ whole genome shotgun (WGS) entry which is preliminary data.</text>
</comment>
<dbReference type="GO" id="GO:0102265">
    <property type="term" value="F:tRNA-dihydrouridine47 synthase activity"/>
    <property type="evidence" value="ECO:0007669"/>
    <property type="project" value="UniProtKB-EC"/>
</dbReference>
<dbReference type="AlphaFoldDB" id="A0A8X6PJH0"/>
<dbReference type="InterPro" id="IPR013785">
    <property type="entry name" value="Aldolase_TIM"/>
</dbReference>
<sequence>MEQSRSSLAGVAAIKPEFLLQDHVREINLEFVAAKDKKRVSNKDSASESNGPPKKKLKGQNKHRPRIKKGPKSDKLCFKIGMEGSCPFGESCCYSHDVDTYLAKKPQDINSTCYLFSIYGKCPYSYSCRFGSEHIKNGKNVIVDELWANYKNKKTFVNILSKDLQQSLRKRRYDFQKSDEVLKNFIATVQFNKSNKEKSKSDNSEFDKVSNEQNVSAEIKFEEQTSTSNNIGNINKIEIIDSSALENSYSVLNTDSKNLENGNVETACSQSNENNSVTPVILNVFSCNTVYKPGIAISGNVKNLDDSLFEHEIKKVDFRNKLYLAPLTTVGNLPFRRICKEYGADITCSEMSVALSLLQGQQSEWALLKRHHTEDLFGIQLCGFHPDIMTRCCQVLSENVSFDFIDINMGCPLDAIYKKGAGCGLMNRMKKLEGIVYGVSSVISVPLTLKMRTGIYENEKIAHNIIEKIKQWRNPISLITLHGRSREQRYTKSADWSYIDTCNKLADPIPLFGNGDILSYEDYNMRRTETGVAGVMIARGALIKPWIFKEIKDQTHWDISSSERFEILKKFTNYGLEHWGSDSEGVEKTRRFMLEWLSFLYRYIPVGLLQRVPQCINERPQPYFGRNDLETLMASPSCSDWIKISEMLLGPVPEGFIFLPKHKANAYK</sequence>
<dbReference type="PROSITE" id="PS50103">
    <property type="entry name" value="ZF_C3H1"/>
    <property type="match status" value="1"/>
</dbReference>
<evidence type="ECO:0000256" key="12">
    <source>
        <dbReference type="ARBA" id="ARBA00023027"/>
    </source>
</evidence>
<keyword evidence="8 18" id="KW-0863">Zinc-finger</keyword>
<dbReference type="GO" id="GO:0050660">
    <property type="term" value="F:flavin adenine dinucleotide binding"/>
    <property type="evidence" value="ECO:0007669"/>
    <property type="project" value="UniProtKB-UniRule"/>
</dbReference>
<comment type="function">
    <text evidence="13">Catalyzes the synthesis of dihydrouridine, a modified base, in various RNAs, such as tRNAs, mRNAs and some long non-coding RNAs (lncRNAs). Mainly modifies the uridine in position 47 (U47) in the D-loop of most cytoplasmic tRNAs. Also able to mediate the formation of dihydrouridine in some mRNAs, thereby regulating their translation.</text>
</comment>
<evidence type="ECO:0000256" key="16">
    <source>
        <dbReference type="ARBA" id="ARBA00049447"/>
    </source>
</evidence>
<evidence type="ECO:0000256" key="19">
    <source>
        <dbReference type="RuleBase" id="RU291113"/>
    </source>
</evidence>
<name>A0A8X6PJH0_NEPPI</name>
<comment type="catalytic activity">
    <reaction evidence="14">
        <text>5,6-dihydrouridine(47) in tRNA + NAD(+) = uridine(47) in tRNA + NADH + H(+)</text>
        <dbReference type="Rhea" id="RHEA:53364"/>
        <dbReference type="Rhea" id="RHEA-COMP:13539"/>
        <dbReference type="Rhea" id="RHEA-COMP:13540"/>
        <dbReference type="ChEBI" id="CHEBI:15378"/>
        <dbReference type="ChEBI" id="CHEBI:57540"/>
        <dbReference type="ChEBI" id="CHEBI:57945"/>
        <dbReference type="ChEBI" id="CHEBI:65315"/>
        <dbReference type="ChEBI" id="CHEBI:74443"/>
        <dbReference type="EC" id="1.3.1.89"/>
    </reaction>
    <physiologicalReaction direction="right-to-left" evidence="14">
        <dbReference type="Rhea" id="RHEA:53366"/>
    </physiologicalReaction>
</comment>
<keyword evidence="4" id="KW-0507">mRNA processing</keyword>
<dbReference type="PANTHER" id="PTHR45846">
    <property type="entry name" value="TRNA-DIHYDROURIDINE(47) SYNTHASE [NAD(P)(+)]-LIKE"/>
    <property type="match status" value="1"/>
</dbReference>
<comment type="similarity">
    <text evidence="19">Belongs to the dus family. Dus3 subfamily.</text>
</comment>
<dbReference type="InterPro" id="IPR000571">
    <property type="entry name" value="Znf_CCCH"/>
</dbReference>
<evidence type="ECO:0000256" key="14">
    <source>
        <dbReference type="ARBA" id="ARBA00048266"/>
    </source>
</evidence>
<evidence type="ECO:0000256" key="7">
    <source>
        <dbReference type="ARBA" id="ARBA00022737"/>
    </source>
</evidence>
<keyword evidence="10" id="KW-0521">NADP</keyword>
<evidence type="ECO:0000256" key="3">
    <source>
        <dbReference type="ARBA" id="ARBA00022643"/>
    </source>
</evidence>
<dbReference type="Gene3D" id="4.10.1000.10">
    <property type="entry name" value="Zinc finger, CCCH-type"/>
    <property type="match status" value="1"/>
</dbReference>
<dbReference type="SMART" id="SM00356">
    <property type="entry name" value="ZnF_C3H1"/>
    <property type="match status" value="2"/>
</dbReference>
<accession>A0A8X6PJH0</accession>
<evidence type="ECO:0000256" key="17">
    <source>
        <dbReference type="ARBA" id="ARBA00049513"/>
    </source>
</evidence>
<feature type="region of interest" description="Disordered" evidence="20">
    <location>
        <begin position="36"/>
        <end position="70"/>
    </location>
</feature>
<dbReference type="InterPro" id="IPR035587">
    <property type="entry name" value="DUS-like_FMN-bd"/>
</dbReference>
<dbReference type="Proteomes" id="UP000887013">
    <property type="component" value="Unassembled WGS sequence"/>
</dbReference>
<comment type="cofactor">
    <cofactor evidence="1 19">
        <name>FMN</name>
        <dbReference type="ChEBI" id="CHEBI:58210"/>
    </cofactor>
</comment>
<dbReference type="GO" id="GO:0003723">
    <property type="term" value="F:RNA binding"/>
    <property type="evidence" value="ECO:0007669"/>
    <property type="project" value="TreeGrafter"/>
</dbReference>
<evidence type="ECO:0000256" key="15">
    <source>
        <dbReference type="ARBA" id="ARBA00048342"/>
    </source>
</evidence>
<evidence type="ECO:0000256" key="2">
    <source>
        <dbReference type="ARBA" id="ARBA00022630"/>
    </source>
</evidence>
<dbReference type="OrthoDB" id="259935at2759"/>
<dbReference type="GO" id="GO:0006397">
    <property type="term" value="P:mRNA processing"/>
    <property type="evidence" value="ECO:0007669"/>
    <property type="project" value="UniProtKB-KW"/>
</dbReference>
<evidence type="ECO:0000259" key="21">
    <source>
        <dbReference type="PROSITE" id="PS50103"/>
    </source>
</evidence>
<evidence type="ECO:0000256" key="18">
    <source>
        <dbReference type="PROSITE-ProRule" id="PRU00723"/>
    </source>
</evidence>
<dbReference type="FunFam" id="3.20.20.70:FF:000067">
    <property type="entry name" value="tRNA-dihydrouridine(47) synthase [NAD(P)(+)]"/>
    <property type="match status" value="1"/>
</dbReference>
<keyword evidence="12" id="KW-0520">NAD</keyword>
<dbReference type="EMBL" id="BMAW01116422">
    <property type="protein sequence ID" value="GFT70612.1"/>
    <property type="molecule type" value="Genomic_DNA"/>
</dbReference>
<keyword evidence="6 18" id="KW-0479">Metal-binding</keyword>
<dbReference type="GO" id="GO:0008270">
    <property type="term" value="F:zinc ion binding"/>
    <property type="evidence" value="ECO:0007669"/>
    <property type="project" value="UniProtKB-KW"/>
</dbReference>
<dbReference type="Pfam" id="PF25585">
    <property type="entry name" value="zf-CCCH_DUS3L"/>
    <property type="match status" value="1"/>
</dbReference>
<evidence type="ECO:0000313" key="23">
    <source>
        <dbReference type="Proteomes" id="UP000887013"/>
    </source>
</evidence>
<evidence type="ECO:0000256" key="9">
    <source>
        <dbReference type="ARBA" id="ARBA00022833"/>
    </source>
</evidence>
<organism evidence="22 23">
    <name type="scientific">Nephila pilipes</name>
    <name type="common">Giant wood spider</name>
    <name type="synonym">Nephila maculata</name>
    <dbReference type="NCBI Taxonomy" id="299642"/>
    <lineage>
        <taxon>Eukaryota</taxon>
        <taxon>Metazoa</taxon>
        <taxon>Ecdysozoa</taxon>
        <taxon>Arthropoda</taxon>
        <taxon>Chelicerata</taxon>
        <taxon>Arachnida</taxon>
        <taxon>Araneae</taxon>
        <taxon>Araneomorphae</taxon>
        <taxon>Entelegynae</taxon>
        <taxon>Araneoidea</taxon>
        <taxon>Nephilidae</taxon>
        <taxon>Nephila</taxon>
    </lineage>
</organism>
<evidence type="ECO:0000256" key="6">
    <source>
        <dbReference type="ARBA" id="ARBA00022723"/>
    </source>
</evidence>
<evidence type="ECO:0000256" key="11">
    <source>
        <dbReference type="ARBA" id="ARBA00023002"/>
    </source>
</evidence>
<feature type="compositionally biased region" description="Basic residues" evidence="20">
    <location>
        <begin position="53"/>
        <end position="70"/>
    </location>
</feature>
<feature type="domain" description="C3H1-type" evidence="21">
    <location>
        <begin position="71"/>
        <end position="99"/>
    </location>
</feature>
<evidence type="ECO:0000313" key="22">
    <source>
        <dbReference type="EMBL" id="GFT70612.1"/>
    </source>
</evidence>
<keyword evidence="23" id="KW-1185">Reference proteome</keyword>
<protein>
    <recommendedName>
        <fullName evidence="19">tRNA-dihydrouridine(47) synthase [NAD(P)(+)]</fullName>
        <ecNumber evidence="19">1.3.1.-</ecNumber>
    </recommendedName>
    <alternativeName>
        <fullName evidence="19">tRNA-dihydrouridine synthase 3</fullName>
    </alternativeName>
</protein>
<dbReference type="Pfam" id="PF01207">
    <property type="entry name" value="Dus"/>
    <property type="match status" value="1"/>
</dbReference>
<keyword evidence="9 18" id="KW-0862">Zinc</keyword>
<dbReference type="EC" id="1.3.1.-" evidence="19"/>
<evidence type="ECO:0000256" key="1">
    <source>
        <dbReference type="ARBA" id="ARBA00001917"/>
    </source>
</evidence>
<dbReference type="PANTHER" id="PTHR45846:SF1">
    <property type="entry name" value="TRNA-DIHYDROURIDINE(47) SYNTHASE [NAD(P)(+)]-LIKE"/>
    <property type="match status" value="1"/>
</dbReference>
<dbReference type="CDD" id="cd02801">
    <property type="entry name" value="DUS_like_FMN"/>
    <property type="match status" value="1"/>
</dbReference>
<reference evidence="22" key="1">
    <citation type="submission" date="2020-08" db="EMBL/GenBank/DDBJ databases">
        <title>Multicomponent nature underlies the extraordinary mechanical properties of spider dragline silk.</title>
        <authorList>
            <person name="Kono N."/>
            <person name="Nakamura H."/>
            <person name="Mori M."/>
            <person name="Yoshida Y."/>
            <person name="Ohtoshi R."/>
            <person name="Malay A.D."/>
            <person name="Moran D.A.P."/>
            <person name="Tomita M."/>
            <person name="Numata K."/>
            <person name="Arakawa K."/>
        </authorList>
    </citation>
    <scope>NUCLEOTIDE SEQUENCE</scope>
</reference>
<feature type="compositionally biased region" description="Basic and acidic residues" evidence="20">
    <location>
        <begin position="36"/>
        <end position="46"/>
    </location>
</feature>
<comment type="catalytic activity">
    <reaction evidence="16">
        <text>a 5,6-dihydrouridine in mRNA + NADP(+) = a uridine in mRNA + NADPH + H(+)</text>
        <dbReference type="Rhea" id="RHEA:69855"/>
        <dbReference type="Rhea" id="RHEA-COMP:14658"/>
        <dbReference type="Rhea" id="RHEA-COMP:17789"/>
        <dbReference type="ChEBI" id="CHEBI:15378"/>
        <dbReference type="ChEBI" id="CHEBI:57783"/>
        <dbReference type="ChEBI" id="CHEBI:58349"/>
        <dbReference type="ChEBI" id="CHEBI:65315"/>
        <dbReference type="ChEBI" id="CHEBI:74443"/>
    </reaction>
    <physiologicalReaction direction="right-to-left" evidence="16">
        <dbReference type="Rhea" id="RHEA:69857"/>
    </physiologicalReaction>
</comment>
<dbReference type="Gene3D" id="3.20.20.70">
    <property type="entry name" value="Aldolase class I"/>
    <property type="match status" value="1"/>
</dbReference>
<keyword evidence="11 19" id="KW-0560">Oxidoreductase</keyword>
<keyword evidence="3 19" id="KW-0288">FMN</keyword>
<dbReference type="PROSITE" id="PS01136">
    <property type="entry name" value="UPF0034"/>
    <property type="match status" value="1"/>
</dbReference>
<keyword evidence="2 19" id="KW-0285">Flavoprotein</keyword>
<proteinExistence type="inferred from homology"/>